<reference evidence="3 4" key="1">
    <citation type="journal article" date="2010" name="J. Bacteriol.">
        <title>Genome sequences of Oceanicola granulosus HTCC2516(T) and Oceanicola batsensis HTCC2597(TDelta).</title>
        <authorList>
            <person name="Thrash J.C."/>
            <person name="Cho J.C."/>
            <person name="Vergin K.L."/>
            <person name="Giovannoni S.J."/>
        </authorList>
    </citation>
    <scope>NUCLEOTIDE SEQUENCE [LARGE SCALE GENOMIC DNA]</scope>
    <source>
        <strain evidence="4">ATCC BAA-861 / DSM 15982 / KCTC 12143 / HTCC2516</strain>
    </source>
</reference>
<sequence>MSRIILALATLVLLGSCGARDLAQPRNLENACAILDERPHYARAFRQAKRDWGVEPHVLMAMIYQESKFIANNRPPHQFALGVIPTGRTSSAFGYAQALDGTWDDYLEATGRRRARRDDIKDAVDFMGWYMTLSQRNLGIPLSDVRNQYLAYHEGRTGYSRRSYLQKDWLLRVSNDMVTRSALYEQQLATCPRRL</sequence>
<dbReference type="OrthoDB" id="9789144at2"/>
<dbReference type="InterPro" id="IPR023346">
    <property type="entry name" value="Lysozyme-like_dom_sf"/>
</dbReference>
<dbReference type="Gene3D" id="1.10.530.10">
    <property type="match status" value="1"/>
</dbReference>
<evidence type="ECO:0000256" key="1">
    <source>
        <dbReference type="SAM" id="SignalP"/>
    </source>
</evidence>
<feature type="domain" description="Transglycosylase SLT" evidence="2">
    <location>
        <begin position="6"/>
        <end position="191"/>
    </location>
</feature>
<name>Q2CAH4_OCEGH</name>
<dbReference type="RefSeq" id="WP_007256024.1">
    <property type="nucleotide sequence ID" value="NZ_CH724107.1"/>
</dbReference>
<keyword evidence="3" id="KW-0449">Lipoprotein</keyword>
<keyword evidence="4" id="KW-1185">Reference proteome</keyword>
<organism evidence="3 4">
    <name type="scientific">Oceanicola granulosus (strain ATCC BAA-861 / DSM 15982 / KCTC 12143 / HTCC2516)</name>
    <dbReference type="NCBI Taxonomy" id="314256"/>
    <lineage>
        <taxon>Bacteria</taxon>
        <taxon>Pseudomonadati</taxon>
        <taxon>Pseudomonadota</taxon>
        <taxon>Alphaproteobacteria</taxon>
        <taxon>Rhodobacterales</taxon>
        <taxon>Roseobacteraceae</taxon>
        <taxon>Oceanicola</taxon>
    </lineage>
</organism>
<proteinExistence type="predicted"/>
<feature type="signal peptide" evidence="1">
    <location>
        <begin position="1"/>
        <end position="19"/>
    </location>
</feature>
<dbReference type="eggNOG" id="COG4764">
    <property type="taxonomic scope" value="Bacteria"/>
</dbReference>
<dbReference type="PROSITE" id="PS51257">
    <property type="entry name" value="PROKAR_LIPOPROTEIN"/>
    <property type="match status" value="1"/>
</dbReference>
<comment type="caution">
    <text evidence="3">The sequence shown here is derived from an EMBL/GenBank/DDBJ whole genome shotgun (WGS) entry which is preliminary data.</text>
</comment>
<dbReference type="Pfam" id="PF19489">
    <property type="entry name" value="SLT_4"/>
    <property type="match status" value="1"/>
</dbReference>
<dbReference type="InterPro" id="IPR045795">
    <property type="entry name" value="SLT_4"/>
</dbReference>
<gene>
    <name evidence="3" type="ORF">OG2516_12461</name>
</gene>
<evidence type="ECO:0000313" key="4">
    <source>
        <dbReference type="Proteomes" id="UP000003635"/>
    </source>
</evidence>
<keyword evidence="1" id="KW-0732">Signal</keyword>
<evidence type="ECO:0000259" key="2">
    <source>
        <dbReference type="Pfam" id="PF19489"/>
    </source>
</evidence>
<dbReference type="EMBL" id="AAOT01000053">
    <property type="protein sequence ID" value="EAR49660.1"/>
    <property type="molecule type" value="Genomic_DNA"/>
</dbReference>
<evidence type="ECO:0000313" key="3">
    <source>
        <dbReference type="EMBL" id="EAR49660.1"/>
    </source>
</evidence>
<dbReference type="CDD" id="cd00442">
    <property type="entry name" value="Lyz-like"/>
    <property type="match status" value="1"/>
</dbReference>
<dbReference type="HOGENOM" id="CLU_094963_0_0_5"/>
<dbReference type="AlphaFoldDB" id="Q2CAH4"/>
<dbReference type="Proteomes" id="UP000003635">
    <property type="component" value="Unassembled WGS sequence"/>
</dbReference>
<accession>Q2CAH4</accession>
<dbReference type="SUPFAM" id="SSF53955">
    <property type="entry name" value="Lysozyme-like"/>
    <property type="match status" value="1"/>
</dbReference>
<protein>
    <submittedName>
        <fullName evidence="3">Lipoprotein, putative</fullName>
    </submittedName>
</protein>
<feature type="chain" id="PRO_5004207054" evidence="1">
    <location>
        <begin position="20"/>
        <end position="195"/>
    </location>
</feature>